<accession>A0A853B4I7</accession>
<protein>
    <recommendedName>
        <fullName evidence="3">Guanylate cyclase domain-containing protein</fullName>
    </recommendedName>
</protein>
<evidence type="ECO:0008006" key="3">
    <source>
        <dbReference type="Google" id="ProtNLM"/>
    </source>
</evidence>
<sequence length="249" mass="27146">MTVMPESRVLLGVDVIGSAAQPGHYRRALWAALNRMLEAALSESGIGPEEVIDHEYTGDGALYTLPSTRLGSVVDLTQYLERRAGEHNRWHRPDLRLRLAVEVGAVGDSPGYYGPKISHSRLLNAGAFRRVLGRCLEEGDSEAPNTGLILSGAAFRETFAADYVHSVRRAEFAELTIHEKEFREQAWIRVPGFDARTLTAFSQPLPAPQPSASARGEHPQSVHNQVNGIMRGLQAGVIHGSVTFGEGSL</sequence>
<gene>
    <name evidence="1" type="ORF">HNR02_002984</name>
</gene>
<dbReference type="Proteomes" id="UP000549616">
    <property type="component" value="Unassembled WGS sequence"/>
</dbReference>
<evidence type="ECO:0000313" key="2">
    <source>
        <dbReference type="Proteomes" id="UP000549616"/>
    </source>
</evidence>
<name>A0A853B4I7_9PSEU</name>
<evidence type="ECO:0000313" key="1">
    <source>
        <dbReference type="EMBL" id="NYI89661.1"/>
    </source>
</evidence>
<comment type="caution">
    <text evidence="1">The sequence shown here is derived from an EMBL/GenBank/DDBJ whole genome shotgun (WGS) entry which is preliminary data.</text>
</comment>
<keyword evidence="2" id="KW-1185">Reference proteome</keyword>
<dbReference type="AlphaFoldDB" id="A0A853B4I7"/>
<organism evidence="1 2">
    <name type="scientific">Amycolatopsis endophytica</name>
    <dbReference type="NCBI Taxonomy" id="860233"/>
    <lineage>
        <taxon>Bacteria</taxon>
        <taxon>Bacillati</taxon>
        <taxon>Actinomycetota</taxon>
        <taxon>Actinomycetes</taxon>
        <taxon>Pseudonocardiales</taxon>
        <taxon>Pseudonocardiaceae</taxon>
        <taxon>Amycolatopsis</taxon>
    </lineage>
</organism>
<proteinExistence type="predicted"/>
<dbReference type="RefSeq" id="WP_179773785.1">
    <property type="nucleotide sequence ID" value="NZ_JACCFK010000001.1"/>
</dbReference>
<dbReference type="EMBL" id="JACCFK010000001">
    <property type="protein sequence ID" value="NYI89661.1"/>
    <property type="molecule type" value="Genomic_DNA"/>
</dbReference>
<reference evidence="1 2" key="1">
    <citation type="submission" date="2020-07" db="EMBL/GenBank/DDBJ databases">
        <title>Sequencing the genomes of 1000 actinobacteria strains.</title>
        <authorList>
            <person name="Klenk H.-P."/>
        </authorList>
    </citation>
    <scope>NUCLEOTIDE SEQUENCE [LARGE SCALE GENOMIC DNA]</scope>
    <source>
        <strain evidence="1 2">DSM 104006</strain>
    </source>
</reference>